<name>A0A3P7FZM4_WUCBA</name>
<protein>
    <recommendedName>
        <fullName evidence="9">Potassium channel domain-containing protein</fullName>
    </recommendedName>
</protein>
<dbReference type="GO" id="GO:0005886">
    <property type="term" value="C:plasma membrane"/>
    <property type="evidence" value="ECO:0007669"/>
    <property type="project" value="TreeGrafter"/>
</dbReference>
<keyword evidence="11" id="KW-1185">Reference proteome</keyword>
<dbReference type="Gene3D" id="1.10.287.70">
    <property type="match status" value="1"/>
</dbReference>
<keyword evidence="7" id="KW-0407">Ion channel</keyword>
<feature type="domain" description="Potassium channel" evidence="9">
    <location>
        <begin position="49"/>
        <end position="91"/>
    </location>
</feature>
<dbReference type="PANTHER" id="PTHR11003">
    <property type="entry name" value="POTASSIUM CHANNEL, SUBFAMILY K"/>
    <property type="match status" value="1"/>
</dbReference>
<dbReference type="GO" id="GO:0022841">
    <property type="term" value="F:potassium ion leak channel activity"/>
    <property type="evidence" value="ECO:0007669"/>
    <property type="project" value="TreeGrafter"/>
</dbReference>
<dbReference type="OrthoDB" id="297496at2759"/>
<evidence type="ECO:0000256" key="7">
    <source>
        <dbReference type="ARBA" id="ARBA00023303"/>
    </source>
</evidence>
<accession>A0A3P7FZM4</accession>
<gene>
    <name evidence="10" type="ORF">WBA_LOCUS7981</name>
</gene>
<keyword evidence="4 8" id="KW-1133">Transmembrane helix</keyword>
<evidence type="ECO:0000313" key="10">
    <source>
        <dbReference type="EMBL" id="VDM14595.1"/>
    </source>
</evidence>
<dbReference type="PANTHER" id="PTHR11003:SF86">
    <property type="entry name" value="POTASSIUM CHANNEL DOMAIN-CONTAINING PROTEIN"/>
    <property type="match status" value="1"/>
</dbReference>
<feature type="transmembrane region" description="Helical" evidence="8">
    <location>
        <begin position="42"/>
        <end position="59"/>
    </location>
</feature>
<sequence>MWGALFYVGTIFTTIDYGNIVPLQYGNIVSQFLFFKLLKNKFVYISLLFYILGYGNIVPRTPGGKALSIVYAIFGIPLVLAILSQFGKTLTTFVSDVWMRYYCLNYFDYIRIFN</sequence>
<evidence type="ECO:0000256" key="2">
    <source>
        <dbReference type="ARBA" id="ARBA00022448"/>
    </source>
</evidence>
<proteinExistence type="predicted"/>
<evidence type="ECO:0000256" key="6">
    <source>
        <dbReference type="ARBA" id="ARBA00023136"/>
    </source>
</evidence>
<dbReference type="Proteomes" id="UP000270924">
    <property type="component" value="Unassembled WGS sequence"/>
</dbReference>
<dbReference type="AlphaFoldDB" id="A0A3P7FZM4"/>
<keyword evidence="3 8" id="KW-0812">Transmembrane</keyword>
<dbReference type="SUPFAM" id="SSF81324">
    <property type="entry name" value="Voltage-gated potassium channels"/>
    <property type="match status" value="1"/>
</dbReference>
<dbReference type="InParanoid" id="A0A3P7FZM4"/>
<keyword evidence="5" id="KW-0406">Ion transport</keyword>
<comment type="subcellular location">
    <subcellularLocation>
        <location evidence="1">Membrane</location>
        <topology evidence="1">Multi-pass membrane protein</topology>
    </subcellularLocation>
</comment>
<keyword evidence="2" id="KW-0813">Transport</keyword>
<evidence type="ECO:0000256" key="5">
    <source>
        <dbReference type="ARBA" id="ARBA00023065"/>
    </source>
</evidence>
<evidence type="ECO:0000259" key="9">
    <source>
        <dbReference type="Pfam" id="PF07885"/>
    </source>
</evidence>
<dbReference type="GO" id="GO:0015271">
    <property type="term" value="F:outward rectifier potassium channel activity"/>
    <property type="evidence" value="ECO:0007669"/>
    <property type="project" value="TreeGrafter"/>
</dbReference>
<keyword evidence="6 8" id="KW-0472">Membrane</keyword>
<dbReference type="GO" id="GO:0030322">
    <property type="term" value="P:stabilization of membrane potential"/>
    <property type="evidence" value="ECO:0007669"/>
    <property type="project" value="TreeGrafter"/>
</dbReference>
<dbReference type="EMBL" id="UYWW01006190">
    <property type="protein sequence ID" value="VDM14595.1"/>
    <property type="molecule type" value="Genomic_DNA"/>
</dbReference>
<evidence type="ECO:0000313" key="11">
    <source>
        <dbReference type="Proteomes" id="UP000270924"/>
    </source>
</evidence>
<dbReference type="Pfam" id="PF07885">
    <property type="entry name" value="Ion_trans_2"/>
    <property type="match status" value="1"/>
</dbReference>
<feature type="transmembrane region" description="Helical" evidence="8">
    <location>
        <begin position="66"/>
        <end position="86"/>
    </location>
</feature>
<evidence type="ECO:0000256" key="3">
    <source>
        <dbReference type="ARBA" id="ARBA00022692"/>
    </source>
</evidence>
<evidence type="ECO:0000256" key="4">
    <source>
        <dbReference type="ARBA" id="ARBA00022989"/>
    </source>
</evidence>
<evidence type="ECO:0000256" key="8">
    <source>
        <dbReference type="SAM" id="Phobius"/>
    </source>
</evidence>
<evidence type="ECO:0000256" key="1">
    <source>
        <dbReference type="ARBA" id="ARBA00004141"/>
    </source>
</evidence>
<dbReference type="InterPro" id="IPR003280">
    <property type="entry name" value="2pore_dom_K_chnl"/>
</dbReference>
<dbReference type="InterPro" id="IPR013099">
    <property type="entry name" value="K_chnl_dom"/>
</dbReference>
<reference evidence="10 11" key="1">
    <citation type="submission" date="2018-11" db="EMBL/GenBank/DDBJ databases">
        <authorList>
            <consortium name="Pathogen Informatics"/>
        </authorList>
    </citation>
    <scope>NUCLEOTIDE SEQUENCE [LARGE SCALE GENOMIC DNA]</scope>
</reference>
<organism evidence="10 11">
    <name type="scientific">Wuchereria bancrofti</name>
    <dbReference type="NCBI Taxonomy" id="6293"/>
    <lineage>
        <taxon>Eukaryota</taxon>
        <taxon>Metazoa</taxon>
        <taxon>Ecdysozoa</taxon>
        <taxon>Nematoda</taxon>
        <taxon>Chromadorea</taxon>
        <taxon>Rhabditida</taxon>
        <taxon>Spirurina</taxon>
        <taxon>Spiruromorpha</taxon>
        <taxon>Filarioidea</taxon>
        <taxon>Onchocercidae</taxon>
        <taxon>Wuchereria</taxon>
    </lineage>
</organism>